<evidence type="ECO:0000256" key="4">
    <source>
        <dbReference type="ARBA" id="ARBA00022989"/>
    </source>
</evidence>
<dbReference type="GO" id="GO:0016020">
    <property type="term" value="C:membrane"/>
    <property type="evidence" value="ECO:0007669"/>
    <property type="project" value="UniProtKB-SubCell"/>
</dbReference>
<evidence type="ECO:0008006" key="9">
    <source>
        <dbReference type="Google" id="ProtNLM"/>
    </source>
</evidence>
<gene>
    <name evidence="8" type="ORF">BOLC9T54247H</name>
</gene>
<dbReference type="Gene3D" id="3.80.10.10">
    <property type="entry name" value="Ribonuclease Inhibitor"/>
    <property type="match status" value="1"/>
</dbReference>
<dbReference type="InterPro" id="IPR032675">
    <property type="entry name" value="LRR_dom_sf"/>
</dbReference>
<evidence type="ECO:0000256" key="2">
    <source>
        <dbReference type="ARBA" id="ARBA00022692"/>
    </source>
</evidence>
<keyword evidence="6" id="KW-0675">Receptor</keyword>
<accession>A0A3P6E1B5</accession>
<comment type="subcellular location">
    <subcellularLocation>
        <location evidence="1">Membrane</location>
        <topology evidence="1">Single-pass type I membrane protein</topology>
    </subcellularLocation>
</comment>
<evidence type="ECO:0000256" key="7">
    <source>
        <dbReference type="ARBA" id="ARBA00023180"/>
    </source>
</evidence>
<evidence type="ECO:0000256" key="1">
    <source>
        <dbReference type="ARBA" id="ARBA00004479"/>
    </source>
</evidence>
<dbReference type="InterPro" id="IPR046956">
    <property type="entry name" value="RLP23-like"/>
</dbReference>
<dbReference type="AlphaFoldDB" id="A0A3P6E1B5"/>
<evidence type="ECO:0000313" key="8">
    <source>
        <dbReference type="EMBL" id="VDD28924.1"/>
    </source>
</evidence>
<keyword evidence="2" id="KW-0812">Transmembrane</keyword>
<sequence length="121" mass="13497">MSLLTLRRNHGKVIEVELSCSCLHGQLKPNSSHFSLKHLTSLNLAFNNFTFSPIPAKFSNLMLLETLNLSGSSLKGHIPKEILQLTSLVSLDLSSYVSIYSSPSSLLFLKPLENIILRYHT</sequence>
<evidence type="ECO:0000256" key="5">
    <source>
        <dbReference type="ARBA" id="ARBA00023136"/>
    </source>
</evidence>
<proteinExistence type="predicted"/>
<dbReference type="PANTHER" id="PTHR48061:SF46">
    <property type="entry name" value="LEUCINE-RICH REPEAT-CONTAINING N-TERMINAL PLANT-TYPE DOMAIN-CONTAINING PROTEIN"/>
    <property type="match status" value="1"/>
</dbReference>
<keyword evidence="7" id="KW-0325">Glycoprotein</keyword>
<dbReference type="Pfam" id="PF00560">
    <property type="entry name" value="LRR_1"/>
    <property type="match status" value="2"/>
</dbReference>
<evidence type="ECO:0000256" key="6">
    <source>
        <dbReference type="ARBA" id="ARBA00023170"/>
    </source>
</evidence>
<reference evidence="8" key="1">
    <citation type="submission" date="2018-11" db="EMBL/GenBank/DDBJ databases">
        <authorList>
            <consortium name="Genoscope - CEA"/>
            <person name="William W."/>
        </authorList>
    </citation>
    <scope>NUCLEOTIDE SEQUENCE</scope>
</reference>
<keyword evidence="5" id="KW-0472">Membrane</keyword>
<dbReference type="EMBL" id="LR031875">
    <property type="protein sequence ID" value="VDD28924.1"/>
    <property type="molecule type" value="Genomic_DNA"/>
</dbReference>
<keyword evidence="4" id="KW-1133">Transmembrane helix</keyword>
<keyword evidence="3" id="KW-0732">Signal</keyword>
<dbReference type="InterPro" id="IPR001611">
    <property type="entry name" value="Leu-rich_rpt"/>
</dbReference>
<evidence type="ECO:0000256" key="3">
    <source>
        <dbReference type="ARBA" id="ARBA00022729"/>
    </source>
</evidence>
<name>A0A3P6E1B5_BRAOL</name>
<dbReference type="SUPFAM" id="SSF52058">
    <property type="entry name" value="L domain-like"/>
    <property type="match status" value="1"/>
</dbReference>
<dbReference type="PANTHER" id="PTHR48061">
    <property type="entry name" value="LEUCINE-RICH REPEAT RECEPTOR PROTEIN KINASE EMS1-LIKE-RELATED"/>
    <property type="match status" value="1"/>
</dbReference>
<protein>
    <recommendedName>
        <fullName evidence="9">Leucine-rich repeat-containing N-terminal plant-type domain-containing protein</fullName>
    </recommendedName>
</protein>
<organism evidence="8">
    <name type="scientific">Brassica oleracea</name>
    <name type="common">Wild cabbage</name>
    <dbReference type="NCBI Taxonomy" id="3712"/>
    <lineage>
        <taxon>Eukaryota</taxon>
        <taxon>Viridiplantae</taxon>
        <taxon>Streptophyta</taxon>
        <taxon>Embryophyta</taxon>
        <taxon>Tracheophyta</taxon>
        <taxon>Spermatophyta</taxon>
        <taxon>Magnoliopsida</taxon>
        <taxon>eudicotyledons</taxon>
        <taxon>Gunneridae</taxon>
        <taxon>Pentapetalae</taxon>
        <taxon>rosids</taxon>
        <taxon>malvids</taxon>
        <taxon>Brassicales</taxon>
        <taxon>Brassicaceae</taxon>
        <taxon>Brassiceae</taxon>
        <taxon>Brassica</taxon>
    </lineage>
</organism>